<dbReference type="EMBL" id="JADNRY010000004">
    <property type="protein sequence ID" value="KAF9077301.1"/>
    <property type="molecule type" value="Genomic_DNA"/>
</dbReference>
<dbReference type="PANTHER" id="PTHR33096:SF1">
    <property type="entry name" value="CXC1-LIKE CYSTEINE CLUSTER ASSOCIATED WITH KDZ TRANSPOSASES DOMAIN-CONTAINING PROTEIN"/>
    <property type="match status" value="1"/>
</dbReference>
<organism evidence="2 3">
    <name type="scientific">Rhodocollybia butyracea</name>
    <dbReference type="NCBI Taxonomy" id="206335"/>
    <lineage>
        <taxon>Eukaryota</taxon>
        <taxon>Fungi</taxon>
        <taxon>Dikarya</taxon>
        <taxon>Basidiomycota</taxon>
        <taxon>Agaricomycotina</taxon>
        <taxon>Agaricomycetes</taxon>
        <taxon>Agaricomycetidae</taxon>
        <taxon>Agaricales</taxon>
        <taxon>Marasmiineae</taxon>
        <taxon>Omphalotaceae</taxon>
        <taxon>Rhodocollybia</taxon>
    </lineage>
</organism>
<keyword evidence="3" id="KW-1185">Reference proteome</keyword>
<dbReference type="PANTHER" id="PTHR33096">
    <property type="entry name" value="CXC2 DOMAIN-CONTAINING PROTEIN"/>
    <property type="match status" value="1"/>
</dbReference>
<feature type="compositionally biased region" description="Acidic residues" evidence="1">
    <location>
        <begin position="793"/>
        <end position="811"/>
    </location>
</feature>
<dbReference type="Pfam" id="PF18758">
    <property type="entry name" value="KDZ"/>
    <property type="match status" value="1"/>
</dbReference>
<evidence type="ECO:0000313" key="2">
    <source>
        <dbReference type="EMBL" id="KAF9077301.1"/>
    </source>
</evidence>
<reference evidence="2" key="1">
    <citation type="submission" date="2020-11" db="EMBL/GenBank/DDBJ databases">
        <authorList>
            <consortium name="DOE Joint Genome Institute"/>
            <person name="Ahrendt S."/>
            <person name="Riley R."/>
            <person name="Andreopoulos W."/>
            <person name="Labutti K."/>
            <person name="Pangilinan J."/>
            <person name="Ruiz-Duenas F.J."/>
            <person name="Barrasa J.M."/>
            <person name="Sanchez-Garcia M."/>
            <person name="Camarero S."/>
            <person name="Miyauchi S."/>
            <person name="Serrano A."/>
            <person name="Linde D."/>
            <person name="Babiker R."/>
            <person name="Drula E."/>
            <person name="Ayuso-Fernandez I."/>
            <person name="Pacheco R."/>
            <person name="Padilla G."/>
            <person name="Ferreira P."/>
            <person name="Barriuso J."/>
            <person name="Kellner H."/>
            <person name="Castanera R."/>
            <person name="Alfaro M."/>
            <person name="Ramirez L."/>
            <person name="Pisabarro A.G."/>
            <person name="Kuo A."/>
            <person name="Tritt A."/>
            <person name="Lipzen A."/>
            <person name="He G."/>
            <person name="Yan M."/>
            <person name="Ng V."/>
            <person name="Cullen D."/>
            <person name="Martin F."/>
            <person name="Rosso M.-N."/>
            <person name="Henrissat B."/>
            <person name="Hibbett D."/>
            <person name="Martinez A.T."/>
            <person name="Grigoriev I.V."/>
        </authorList>
    </citation>
    <scope>NUCLEOTIDE SEQUENCE</scope>
    <source>
        <strain evidence="2">AH 40177</strain>
    </source>
</reference>
<sequence length="824" mass="94227">MKSTIHTVNRTQITNLKSKQEALKPNEEFWEQRQGWDGTGFSDDVDEDMDRVEEVLEGWTTMDHSNAGEWEDIAGEYWQTETGKSLVRNGLFPCSPGIATVGVTTRTLEVFRVQSLRCPRLSIKAFVKSLCDLQGVPFKPYLQVQFSIAFDLYLNVLGQIHTRVQVALGRDSPDWRLANACPCCLYRVEGEPELQFRLLATWDGNNSLKRLRRNERVDAVNEVDPPLPGTSKEGDYYLSRGEVDRWSKESIKEMCGQAEETEPNPCAERWKNLSEELTAKMWGVYEETGVFLCLCRHSFVLLITDMVMSGELAKYPLSILDRLLDVIGEDIGIGYDIGCAFGTTVANSPLGEKAKRLRFASLVGAFHGHAHSRLCQTCYLCTYIKGLGIEHLEECEAFFSESNELASSVRHMSVFHRRQAIARYCYHHDNLEAYSRLSKFIVDNYKQALEIQATLPALVKTMNDLGIPSTDTFDQWLEEERRYLSGLKKVPAEESVQMEYYKRLVKLEDAELKLATATRQWVTYTPDNAPEAFGKLDQTRRIETHRRHAIESRDDLKSEVQTLELQLGIKERWISGSEEWEKAKKMVVMAKYQRALDKLEGLVVARLFELTKLNMSRTGYKLRTHIANALKARSQAIRTAVTAYNDAAAELDRPQLTWDQVLEYSFLSDFDLLRDARRDVRGELWAQPAGRLALDQYYKLQRAPEEIARLNKEIRSLVTYIHEETIYIRLKAEEVQQTDPLLAIQIEKHGWERGRCNDMHLIRLKKLEKMPGFTGTLTPGRGGPQPTAPNDRDTDEDAPPPDEDPDEEDDALVELMTVVQISTD</sequence>
<feature type="region of interest" description="Disordered" evidence="1">
    <location>
        <begin position="772"/>
        <end position="811"/>
    </location>
</feature>
<comment type="caution">
    <text evidence="2">The sequence shown here is derived from an EMBL/GenBank/DDBJ whole genome shotgun (WGS) entry which is preliminary data.</text>
</comment>
<dbReference type="OrthoDB" id="3246730at2759"/>
<evidence type="ECO:0000256" key="1">
    <source>
        <dbReference type="SAM" id="MobiDB-lite"/>
    </source>
</evidence>
<dbReference type="Proteomes" id="UP000772434">
    <property type="component" value="Unassembled WGS sequence"/>
</dbReference>
<dbReference type="InterPro" id="IPR040521">
    <property type="entry name" value="KDZ"/>
</dbReference>
<accession>A0A9P5Q385</accession>
<evidence type="ECO:0000313" key="3">
    <source>
        <dbReference type="Proteomes" id="UP000772434"/>
    </source>
</evidence>
<gene>
    <name evidence="2" type="ORF">BDP27DRAFT_1509586</name>
</gene>
<dbReference type="AlphaFoldDB" id="A0A9P5Q385"/>
<proteinExistence type="predicted"/>
<name>A0A9P5Q385_9AGAR</name>
<protein>
    <submittedName>
        <fullName evidence="2">Uncharacterized protein</fullName>
    </submittedName>
</protein>